<dbReference type="OrthoDB" id="271553at2759"/>
<feature type="domain" description="tRNA wybutosine-synthesis" evidence="7">
    <location>
        <begin position="399"/>
        <end position="466"/>
    </location>
</feature>
<reference evidence="8 9" key="1">
    <citation type="journal article" date="2012" name="Eukaryot. Cell">
        <title>Genome sequence of the fungus Glarea lozoyensis: the first genome sequence of a species from the Helotiaceae family.</title>
        <authorList>
            <person name="Youssar L."/>
            <person name="Gruening B.A."/>
            <person name="Erxleben A."/>
            <person name="Guenther S."/>
            <person name="Huettel W."/>
        </authorList>
    </citation>
    <scope>NUCLEOTIDE SEQUENCE [LARGE SCALE GENOMIC DNA]</scope>
    <source>
        <strain evidence="9">ATCC 74030 / MF5533</strain>
    </source>
</reference>
<dbReference type="PANTHER" id="PTHR13930:SF0">
    <property type="entry name" value="S-ADENOSYL-L-METHIONINE-DEPENDENT TRNA 4-DEMETHYLWYOSINE SYNTHASE TYW1-RELATED"/>
    <property type="match status" value="1"/>
</dbReference>
<evidence type="ECO:0000313" key="9">
    <source>
        <dbReference type="Proteomes" id="UP000005446"/>
    </source>
</evidence>
<keyword evidence="4" id="KW-0819">tRNA processing</keyword>
<evidence type="ECO:0000256" key="3">
    <source>
        <dbReference type="ARBA" id="ARBA00022485"/>
    </source>
</evidence>
<dbReference type="Proteomes" id="UP000005446">
    <property type="component" value="Unassembled WGS sequence"/>
</dbReference>
<dbReference type="InterPro" id="IPR029039">
    <property type="entry name" value="Flavoprotein-like_sf"/>
</dbReference>
<dbReference type="EMBL" id="AGUE01000138">
    <property type="protein sequence ID" value="EHK98700.1"/>
    <property type="molecule type" value="Genomic_DNA"/>
</dbReference>
<dbReference type="Gene3D" id="3.40.50.360">
    <property type="match status" value="1"/>
</dbReference>
<comment type="cofactor">
    <cofactor evidence="1">
        <name>[4Fe-4S] cluster</name>
        <dbReference type="ChEBI" id="CHEBI:49883"/>
    </cofactor>
</comment>
<keyword evidence="3" id="KW-0004">4Fe-4S</keyword>
<evidence type="ECO:0000256" key="2">
    <source>
        <dbReference type="ARBA" id="ARBA00005217"/>
    </source>
</evidence>
<evidence type="ECO:0000259" key="6">
    <source>
        <dbReference type="Pfam" id="PF00258"/>
    </source>
</evidence>
<evidence type="ECO:0000256" key="5">
    <source>
        <dbReference type="ARBA" id="ARBA00023239"/>
    </source>
</evidence>
<dbReference type="GO" id="GO:0016829">
    <property type="term" value="F:lyase activity"/>
    <property type="evidence" value="ECO:0007669"/>
    <property type="project" value="UniProtKB-KW"/>
</dbReference>
<protein>
    <submittedName>
        <fullName evidence="8">Putative tRNA wybutosine-synthesizing protein 1</fullName>
    </submittedName>
</protein>
<dbReference type="InterPro" id="IPR013917">
    <property type="entry name" value="tRNA_wybutosine-synth"/>
</dbReference>
<dbReference type="Pfam" id="PF08608">
    <property type="entry name" value="Wyosine_form"/>
    <property type="match status" value="1"/>
</dbReference>
<organism evidence="8 9">
    <name type="scientific">Glarea lozoyensis (strain ATCC 74030 / MF5533)</name>
    <dbReference type="NCBI Taxonomy" id="1104152"/>
    <lineage>
        <taxon>Eukaryota</taxon>
        <taxon>Fungi</taxon>
        <taxon>Dikarya</taxon>
        <taxon>Ascomycota</taxon>
        <taxon>Pezizomycotina</taxon>
        <taxon>Leotiomycetes</taxon>
        <taxon>Helotiales</taxon>
        <taxon>Helotiaceae</taxon>
        <taxon>Glarea</taxon>
    </lineage>
</organism>
<dbReference type="SUPFAM" id="SSF52218">
    <property type="entry name" value="Flavoproteins"/>
    <property type="match status" value="1"/>
</dbReference>
<dbReference type="InterPro" id="IPR058240">
    <property type="entry name" value="rSAM_sf"/>
</dbReference>
<dbReference type="GO" id="GO:0051539">
    <property type="term" value="F:4 iron, 4 sulfur cluster binding"/>
    <property type="evidence" value="ECO:0007669"/>
    <property type="project" value="UniProtKB-KW"/>
</dbReference>
<evidence type="ECO:0000259" key="7">
    <source>
        <dbReference type="Pfam" id="PF08608"/>
    </source>
</evidence>
<dbReference type="Pfam" id="PF00258">
    <property type="entry name" value="Flavodoxin_1"/>
    <property type="match status" value="1"/>
</dbReference>
<feature type="domain" description="Flavodoxin-like" evidence="6">
    <location>
        <begin position="124"/>
        <end position="189"/>
    </location>
</feature>
<dbReference type="PANTHER" id="PTHR13930">
    <property type="entry name" value="S-ADENOSYL-L-METHIONINE-DEPENDENT TRNA 4-DEMETHYLWYOSINE SYNTHASE"/>
    <property type="match status" value="1"/>
</dbReference>
<comment type="pathway">
    <text evidence="2">tRNA modification.</text>
</comment>
<dbReference type="HOGENOM" id="CLU_007952_1_2_1"/>
<keyword evidence="3" id="KW-0411">Iron-sulfur</keyword>
<keyword evidence="3" id="KW-0408">Iron</keyword>
<gene>
    <name evidence="8" type="ORF">M7I_5448</name>
</gene>
<dbReference type="InParanoid" id="H0ERX6"/>
<keyword evidence="9" id="KW-1185">Reference proteome</keyword>
<dbReference type="InterPro" id="IPR013785">
    <property type="entry name" value="Aldolase_TIM"/>
</dbReference>
<dbReference type="InterPro" id="IPR008254">
    <property type="entry name" value="Flavodoxin/NO_synth"/>
</dbReference>
<comment type="caution">
    <text evidence="8">The sequence shown here is derived from an EMBL/GenBank/DDBJ whole genome shotgun (WGS) entry which is preliminary data.</text>
</comment>
<keyword evidence="5" id="KW-0456">Lyase</keyword>
<dbReference type="FunCoup" id="H0ERX6">
    <property type="interactions" value="360"/>
</dbReference>
<proteinExistence type="predicted"/>
<keyword evidence="3" id="KW-0479">Metal-binding</keyword>
<dbReference type="GO" id="GO:0031591">
    <property type="term" value="P:wybutosine biosynthetic process"/>
    <property type="evidence" value="ECO:0007669"/>
    <property type="project" value="TreeGrafter"/>
</dbReference>
<accession>H0ERX6</accession>
<dbReference type="SUPFAM" id="SSF102114">
    <property type="entry name" value="Radical SAM enzymes"/>
    <property type="match status" value="1"/>
</dbReference>
<dbReference type="GO" id="GO:0010181">
    <property type="term" value="F:FMN binding"/>
    <property type="evidence" value="ECO:0007669"/>
    <property type="project" value="InterPro"/>
</dbReference>
<name>H0ERX6_GLAL7</name>
<evidence type="ECO:0000256" key="4">
    <source>
        <dbReference type="ARBA" id="ARBA00022694"/>
    </source>
</evidence>
<evidence type="ECO:0000313" key="8">
    <source>
        <dbReference type="EMBL" id="EHK98700.1"/>
    </source>
</evidence>
<dbReference type="AlphaFoldDB" id="H0ERX6"/>
<evidence type="ECO:0000256" key="1">
    <source>
        <dbReference type="ARBA" id="ARBA00001966"/>
    </source>
</evidence>
<dbReference type="InterPro" id="IPR034556">
    <property type="entry name" value="tRNA_wybutosine-synthase"/>
</dbReference>
<dbReference type="Gene3D" id="3.20.20.70">
    <property type="entry name" value="Aldolase class I"/>
    <property type="match status" value="1"/>
</dbReference>
<sequence>MKYDAWILSNVWPFNTSAYAEAVEVWHEYRIPIIISTFTILMIVRTVLHTRLPREKLSITPPPASPTLAAEKKIAPVGTGNKKPISEKVTEKVPRRIVGGVKKLLDNFLEHLQETHNDFRIDTAPLSPLLGYSVFGFGDREGWPTEADGFCSQATDIDKWMAKLTARKRAFPLGMGDPKTDATERLKEWKDGVEDILEHIAETGGLGEGVVGSGDAVESDVEDVDEDDDGEVLFAEQKVAQKKTKSSKKDDMNDMEDLGKTLNKIAAEAEESGEIEIDFTNFSKKAKKPTAAPVIKEMVPKDSPTFNSLTKQGYSIHPDQLATLKHVTQLYVSIDASNRESLRKIDRPLHRDFWERFNACLDILKKRRFEQRTVFRLTLVKGFNIDDEVEGYAALVEQGLPCFVEIKGVTYCGTSSSASAGLTMQNVPFYSEIQEFVLALTAALQKRGLGYGIAAEHAHSCCVLIASDRFKNERGKWCTRIDYQRFFELLEGGGEFRPEDYMGEETPDWAQWGNGGFDPRDERVYRKGKNKVPLAVKAEEEEGGE</sequence>